<reference evidence="1" key="1">
    <citation type="submission" date="2017-08" db="EMBL/GenBank/DDBJ databases">
        <authorList>
            <consortium name="Urmite Genomes"/>
        </authorList>
    </citation>
    <scope>NUCLEOTIDE SEQUENCE [LARGE SCALE GENOMIC DNA]</scope>
    <source>
        <strain evidence="1">IHUMI-LCC2</strain>
    </source>
</reference>
<dbReference type="KEGG" id="vg:35382044"/>
<evidence type="ECO:0000313" key="1">
    <source>
        <dbReference type="EMBL" id="SNW62178.1"/>
    </source>
</evidence>
<dbReference type="RefSeq" id="YP_009448480.1">
    <property type="nucleotide sequence ID" value="NC_036594.1"/>
</dbReference>
<proteinExistence type="predicted"/>
<protein>
    <submittedName>
        <fullName evidence="1">Uncharacterized protein</fullName>
    </submittedName>
</protein>
<sequence length="412" mass="49152">MHNSINNDKDKFITSYIGSFTDNLHSKLSNLSMETLTNITSRFYPMSSLSDSLIFNDIYSTLPHFQYMLYRKYDKDIILKCIRDIKPYNLFIYDIFVLLIKYNRWDVAKEIDMVKKRYNSNYKSFISHVLNYYCYIIFLTYEHVVGKSMGSLLHSVIFRDLNFIVISTYASYINHGGSHFNLLISHNKIKNPMASYINFMNKFNIWNGTNISNFVWYSSSCNVDFLWKKYSISWIKTDDEKYWLNYIRISYILETGTPLPYSIMYSICKYAVQVLIGCRQYEEYNERIYKILDVLTDDGLICYTPNNLILIQNIIPHNIFINYLHRIKLDKNRINNILKCNSGVVYACIYYKFIWSIENNIDVSNLCLDYHDYNLNDVVYYDVLNIVLCGRKYVIPPQYFNTRYPTLHIFKE</sequence>
<dbReference type="EMBL" id="LT906555">
    <property type="protein sequence ID" value="SNW62178.1"/>
    <property type="molecule type" value="Genomic_DNA"/>
</dbReference>
<dbReference type="Proteomes" id="UP000236316">
    <property type="component" value="Segment"/>
</dbReference>
<name>A0A2I2L3R8_9VIRU</name>
<evidence type="ECO:0000313" key="2">
    <source>
        <dbReference type="Proteomes" id="UP000236316"/>
    </source>
</evidence>
<organism evidence="1">
    <name type="scientific">Orpheovirus IHUMI-LCC2</name>
    <dbReference type="NCBI Taxonomy" id="2023057"/>
    <lineage>
        <taxon>Viruses</taxon>
        <taxon>Varidnaviria</taxon>
        <taxon>Bamfordvirae</taxon>
        <taxon>Nucleocytoviricota</taxon>
        <taxon>Megaviricetes</taxon>
        <taxon>Pimascovirales</taxon>
        <taxon>Ocovirineae</taxon>
        <taxon>Orpheoviridae</taxon>
        <taxon>Alphaorpheovirus</taxon>
        <taxon>Alphaorpheovirus massiliense</taxon>
    </lineage>
</organism>
<dbReference type="GeneID" id="35382044"/>
<gene>
    <name evidence="1" type="ORF">ORPV_274</name>
</gene>
<accession>A0A2I2L3R8</accession>
<keyword evidence="2" id="KW-1185">Reference proteome</keyword>